<evidence type="ECO:0000313" key="3">
    <source>
        <dbReference type="EMBL" id="KAJ6823627.1"/>
    </source>
</evidence>
<accession>A0AAX6G5J0</accession>
<proteinExistence type="predicted"/>
<feature type="region of interest" description="Disordered" evidence="1">
    <location>
        <begin position="223"/>
        <end position="252"/>
    </location>
</feature>
<sequence>MATTTTTNLRSLHRNANPNLLHHHHSFRRRNLISMNIFSNKLAIASLTNTNTTTTTTLSPLNSTSTSTDAAATSLDALSRHLASGDLRQADEETRRLLVALAGEAAVRRGYVFFSEVQFVPAEELRAIDRLWRSHSGGRFGYSVQKRIWERRAGRDFTQFFIRVGWMRRLEAAEVEQWNYRSFPSEFTWELGDDSPPEGHLPLTNALRGTQLLASIFAHPAFEEEDEEEDQAAAASNSNLKEEGKERSSLLGGKIKLKPADYSF</sequence>
<dbReference type="GO" id="GO:0009507">
    <property type="term" value="C:chloroplast"/>
    <property type="evidence" value="ECO:0007669"/>
    <property type="project" value="TreeGrafter"/>
</dbReference>
<protein>
    <submittedName>
        <fullName evidence="3">Tetrapyrrole-binding protein, chloroplastic</fullName>
    </submittedName>
</protein>
<feature type="domain" description="GUN4-like" evidence="2">
    <location>
        <begin position="73"/>
        <end position="220"/>
    </location>
</feature>
<dbReference type="EMBL" id="JANAVB010022600">
    <property type="protein sequence ID" value="KAJ6823627.1"/>
    <property type="molecule type" value="Genomic_DNA"/>
</dbReference>
<dbReference type="SUPFAM" id="SSF140869">
    <property type="entry name" value="GUN4-like"/>
    <property type="match status" value="1"/>
</dbReference>
<dbReference type="Gene3D" id="1.10.10.1770">
    <property type="entry name" value="Gun4-like"/>
    <property type="match status" value="1"/>
</dbReference>
<dbReference type="GO" id="GO:0010019">
    <property type="term" value="P:chloroplast-nucleus signaling pathway"/>
    <property type="evidence" value="ECO:0007669"/>
    <property type="project" value="TreeGrafter"/>
</dbReference>
<dbReference type="PANTHER" id="PTHR34800">
    <property type="entry name" value="TETRAPYRROLE-BINDING PROTEIN, CHLOROPLASTIC"/>
    <property type="match status" value="1"/>
</dbReference>
<feature type="region of interest" description="Disordered" evidence="1">
    <location>
        <begin position="1"/>
        <end position="21"/>
    </location>
</feature>
<feature type="compositionally biased region" description="Polar residues" evidence="1">
    <location>
        <begin position="1"/>
        <end position="18"/>
    </location>
</feature>
<gene>
    <name evidence="3" type="ORF">M6B38_128640</name>
</gene>
<evidence type="ECO:0000259" key="2">
    <source>
        <dbReference type="Pfam" id="PF05419"/>
    </source>
</evidence>
<organism evidence="3 4">
    <name type="scientific">Iris pallida</name>
    <name type="common">Sweet iris</name>
    <dbReference type="NCBI Taxonomy" id="29817"/>
    <lineage>
        <taxon>Eukaryota</taxon>
        <taxon>Viridiplantae</taxon>
        <taxon>Streptophyta</taxon>
        <taxon>Embryophyta</taxon>
        <taxon>Tracheophyta</taxon>
        <taxon>Spermatophyta</taxon>
        <taxon>Magnoliopsida</taxon>
        <taxon>Liliopsida</taxon>
        <taxon>Asparagales</taxon>
        <taxon>Iridaceae</taxon>
        <taxon>Iridoideae</taxon>
        <taxon>Irideae</taxon>
        <taxon>Iris</taxon>
    </lineage>
</organism>
<dbReference type="Pfam" id="PF05419">
    <property type="entry name" value="GUN4"/>
    <property type="match status" value="1"/>
</dbReference>
<keyword evidence="4" id="KW-1185">Reference proteome</keyword>
<reference evidence="3" key="1">
    <citation type="journal article" date="2023" name="GigaByte">
        <title>Genome assembly of the bearded iris, Iris pallida Lam.</title>
        <authorList>
            <person name="Bruccoleri R.E."/>
            <person name="Oakeley E.J."/>
            <person name="Faust A.M.E."/>
            <person name="Altorfer M."/>
            <person name="Dessus-Babus S."/>
            <person name="Burckhardt D."/>
            <person name="Oertli M."/>
            <person name="Naumann U."/>
            <person name="Petersen F."/>
            <person name="Wong J."/>
        </authorList>
    </citation>
    <scope>NUCLEOTIDE SEQUENCE</scope>
    <source>
        <strain evidence="3">GSM-AAB239-AS_SAM_17_03QT</strain>
    </source>
</reference>
<dbReference type="CDD" id="cd16383">
    <property type="entry name" value="GUN4"/>
    <property type="match status" value="1"/>
</dbReference>
<dbReference type="PANTHER" id="PTHR34800:SF1">
    <property type="entry name" value="TETRAPYRROLE-BINDING PROTEIN, CHLOROPLASTIC"/>
    <property type="match status" value="1"/>
</dbReference>
<dbReference type="GO" id="GO:0046906">
    <property type="term" value="F:tetrapyrrole binding"/>
    <property type="evidence" value="ECO:0007669"/>
    <property type="project" value="TreeGrafter"/>
</dbReference>
<evidence type="ECO:0000256" key="1">
    <source>
        <dbReference type="SAM" id="MobiDB-lite"/>
    </source>
</evidence>
<dbReference type="InterPro" id="IPR037215">
    <property type="entry name" value="GUN4-like_sf"/>
</dbReference>
<dbReference type="Proteomes" id="UP001140949">
    <property type="component" value="Unassembled WGS sequence"/>
</dbReference>
<dbReference type="InterPro" id="IPR008629">
    <property type="entry name" value="GUN4-like"/>
</dbReference>
<reference evidence="3" key="2">
    <citation type="submission" date="2023-04" db="EMBL/GenBank/DDBJ databases">
        <authorList>
            <person name="Bruccoleri R.E."/>
            <person name="Oakeley E.J."/>
            <person name="Faust A.-M."/>
            <person name="Dessus-Babus S."/>
            <person name="Altorfer M."/>
            <person name="Burckhardt D."/>
            <person name="Oertli M."/>
            <person name="Naumann U."/>
            <person name="Petersen F."/>
            <person name="Wong J."/>
        </authorList>
    </citation>
    <scope>NUCLEOTIDE SEQUENCE</scope>
    <source>
        <strain evidence="3">GSM-AAB239-AS_SAM_17_03QT</strain>
        <tissue evidence="3">Leaf</tissue>
    </source>
</reference>
<evidence type="ECO:0000313" key="4">
    <source>
        <dbReference type="Proteomes" id="UP001140949"/>
    </source>
</evidence>
<comment type="caution">
    <text evidence="3">The sequence shown here is derived from an EMBL/GenBank/DDBJ whole genome shotgun (WGS) entry which is preliminary data.</text>
</comment>
<dbReference type="AlphaFoldDB" id="A0AAX6G5J0"/>
<dbReference type="Gene3D" id="1.25.40.620">
    <property type="match status" value="1"/>
</dbReference>
<dbReference type="FunFam" id="1.10.10.1770:FF:000001">
    <property type="entry name" value="Tetrapyrrole-binding protein, chloroplastic"/>
    <property type="match status" value="1"/>
</dbReference>
<name>A0AAX6G5J0_IRIPA</name>